<dbReference type="AlphaFoldDB" id="A0A833YPP3"/>
<sequence length="102" mass="11364">MARVLLLLVGSCLLFAPFSERIRACAQSQKEPGVVLAVSFHRWRPCGGVALDSSNPEVSCCGLEQVFHRPTQRCCSVKRGFFVIHKDPEKTEAEDCQSYYTA</sequence>
<evidence type="ECO:0000313" key="2">
    <source>
        <dbReference type="EMBL" id="KAF6078122.1"/>
    </source>
</evidence>
<comment type="caution">
    <text evidence="2">The sequence shown here is derived from an EMBL/GenBank/DDBJ whole genome shotgun (WGS) entry which is preliminary data.</text>
</comment>
<feature type="chain" id="PRO_5032389660" evidence="1">
    <location>
        <begin position="22"/>
        <end position="102"/>
    </location>
</feature>
<evidence type="ECO:0000313" key="3">
    <source>
        <dbReference type="Proteomes" id="UP000664940"/>
    </source>
</evidence>
<evidence type="ECO:0000256" key="1">
    <source>
        <dbReference type="SAM" id="SignalP"/>
    </source>
</evidence>
<organism evidence="2 3">
    <name type="scientific">Phyllostomus discolor</name>
    <name type="common">pale spear-nosed bat</name>
    <dbReference type="NCBI Taxonomy" id="89673"/>
    <lineage>
        <taxon>Eukaryota</taxon>
        <taxon>Metazoa</taxon>
        <taxon>Chordata</taxon>
        <taxon>Craniata</taxon>
        <taxon>Vertebrata</taxon>
        <taxon>Euteleostomi</taxon>
        <taxon>Mammalia</taxon>
        <taxon>Eutheria</taxon>
        <taxon>Laurasiatheria</taxon>
        <taxon>Chiroptera</taxon>
        <taxon>Yangochiroptera</taxon>
        <taxon>Phyllostomidae</taxon>
        <taxon>Phyllostominae</taxon>
        <taxon>Phyllostomus</taxon>
    </lineage>
</organism>
<accession>A0A833YPP3</accession>
<feature type="signal peptide" evidence="1">
    <location>
        <begin position="1"/>
        <end position="21"/>
    </location>
</feature>
<protein>
    <submittedName>
        <fullName evidence="2">Uncharacterized protein</fullName>
    </submittedName>
</protein>
<dbReference type="EMBL" id="JABVXQ010000014">
    <property type="protein sequence ID" value="KAF6078122.1"/>
    <property type="molecule type" value="Genomic_DNA"/>
</dbReference>
<keyword evidence="1" id="KW-0732">Signal</keyword>
<name>A0A833YPP3_9CHIR</name>
<reference evidence="2 3" key="1">
    <citation type="journal article" date="2020" name="Nature">
        <title>Six reference-quality genomes reveal evolution of bat adaptations.</title>
        <authorList>
            <person name="Jebb D."/>
            <person name="Huang Z."/>
            <person name="Pippel M."/>
            <person name="Hughes G.M."/>
            <person name="Lavrichenko K."/>
            <person name="Devanna P."/>
            <person name="Winkler S."/>
            <person name="Jermiin L.S."/>
            <person name="Skirmuntt E.C."/>
            <person name="Katzourakis A."/>
            <person name="Burkitt-Gray L."/>
            <person name="Ray D.A."/>
            <person name="Sullivan K.A.M."/>
            <person name="Roscito J.G."/>
            <person name="Kirilenko B.M."/>
            <person name="Davalos L.M."/>
            <person name="Corthals A.P."/>
            <person name="Power M.L."/>
            <person name="Jones G."/>
            <person name="Ransome R.D."/>
            <person name="Dechmann D.K.N."/>
            <person name="Locatelli A.G."/>
            <person name="Puechmaille S.J."/>
            <person name="Fedrigo O."/>
            <person name="Jarvis E.D."/>
            <person name="Hiller M."/>
            <person name="Vernes S.C."/>
            <person name="Myers E.W."/>
            <person name="Teeling E.C."/>
        </authorList>
    </citation>
    <scope>NUCLEOTIDE SEQUENCE [LARGE SCALE GENOMIC DNA]</scope>
    <source>
        <strain evidence="2">Bat1K_MPI-CBG_1</strain>
    </source>
</reference>
<proteinExistence type="predicted"/>
<dbReference type="Proteomes" id="UP000664940">
    <property type="component" value="Unassembled WGS sequence"/>
</dbReference>
<gene>
    <name evidence="2" type="ORF">HJG60_009034</name>
</gene>